<protein>
    <submittedName>
        <fullName evidence="1">Uncharacterized protein</fullName>
    </submittedName>
</protein>
<dbReference type="AlphaFoldDB" id="A0A5B0PNP5"/>
<sequence length="80" mass="9329">MDQLLQSLQAEPQETDVLTESQQQVKNTCSEFNCPKAVVQQTWERLVSGQSVVMEFDSEEDQHEEEIFAQEQDFIIHEQN</sequence>
<dbReference type="EMBL" id="VDEP01000338">
    <property type="protein sequence ID" value="KAA1102433.1"/>
    <property type="molecule type" value="Genomic_DNA"/>
</dbReference>
<evidence type="ECO:0000313" key="3">
    <source>
        <dbReference type="Proteomes" id="UP000325313"/>
    </source>
</evidence>
<dbReference type="Proteomes" id="UP000325313">
    <property type="component" value="Unassembled WGS sequence"/>
</dbReference>
<name>A0A5B0PNP5_PUCGR</name>
<accession>A0A5B0PNP5</accession>
<evidence type="ECO:0000313" key="2">
    <source>
        <dbReference type="EMBL" id="KAA1136872.1"/>
    </source>
</evidence>
<gene>
    <name evidence="2" type="ORF">PGTUg99_003463</name>
    <name evidence="1" type="ORF">PGTUg99_034557</name>
</gene>
<dbReference type="EMBL" id="VDEP01000018">
    <property type="protein sequence ID" value="KAA1136872.1"/>
    <property type="molecule type" value="Genomic_DNA"/>
</dbReference>
<comment type="caution">
    <text evidence="1">The sequence shown here is derived from an EMBL/GenBank/DDBJ whole genome shotgun (WGS) entry which is preliminary data.</text>
</comment>
<evidence type="ECO:0000313" key="1">
    <source>
        <dbReference type="EMBL" id="KAA1102433.1"/>
    </source>
</evidence>
<proteinExistence type="predicted"/>
<reference evidence="1 3" key="1">
    <citation type="submission" date="2019-05" db="EMBL/GenBank/DDBJ databases">
        <title>Emergence of the Ug99 lineage of the wheat stem rust pathogen through somatic hybridization.</title>
        <authorList>
            <person name="Li F."/>
            <person name="Upadhyaya N.M."/>
            <person name="Sperschneider J."/>
            <person name="Matny O."/>
            <person name="Nguyen-Phuc H."/>
            <person name="Mago R."/>
            <person name="Raley C."/>
            <person name="Miller M.E."/>
            <person name="Silverstein K.A.T."/>
            <person name="Henningsen E."/>
            <person name="Hirsch C.D."/>
            <person name="Visser B."/>
            <person name="Pretorius Z.A."/>
            <person name="Steffenson B.J."/>
            <person name="Schwessinger B."/>
            <person name="Dodds P.N."/>
            <person name="Figueroa M."/>
        </authorList>
    </citation>
    <scope>NUCLEOTIDE SEQUENCE [LARGE SCALE GENOMIC DNA]</scope>
    <source>
        <strain evidence="1 3">Ug99</strain>
    </source>
</reference>
<organism evidence="1 3">
    <name type="scientific">Puccinia graminis f. sp. tritici</name>
    <dbReference type="NCBI Taxonomy" id="56615"/>
    <lineage>
        <taxon>Eukaryota</taxon>
        <taxon>Fungi</taxon>
        <taxon>Dikarya</taxon>
        <taxon>Basidiomycota</taxon>
        <taxon>Pucciniomycotina</taxon>
        <taxon>Pucciniomycetes</taxon>
        <taxon>Pucciniales</taxon>
        <taxon>Pucciniaceae</taxon>
        <taxon>Puccinia</taxon>
    </lineage>
</organism>